<feature type="region of interest" description="Disordered" evidence="2">
    <location>
        <begin position="331"/>
        <end position="392"/>
    </location>
</feature>
<dbReference type="EMBL" id="JABMIG020000027">
    <property type="protein sequence ID" value="KAL3801330.1"/>
    <property type="molecule type" value="Genomic_DNA"/>
</dbReference>
<comment type="caution">
    <text evidence="4">The sequence shown here is derived from an EMBL/GenBank/DDBJ whole genome shotgun (WGS) entry which is preliminary data.</text>
</comment>
<protein>
    <submittedName>
        <fullName evidence="4">Uncharacterized protein</fullName>
    </submittedName>
</protein>
<evidence type="ECO:0000256" key="3">
    <source>
        <dbReference type="SAM" id="Phobius"/>
    </source>
</evidence>
<evidence type="ECO:0000256" key="2">
    <source>
        <dbReference type="SAM" id="MobiDB-lite"/>
    </source>
</evidence>
<organism evidence="4 5">
    <name type="scientific">Cyclotella cryptica</name>
    <dbReference type="NCBI Taxonomy" id="29204"/>
    <lineage>
        <taxon>Eukaryota</taxon>
        <taxon>Sar</taxon>
        <taxon>Stramenopiles</taxon>
        <taxon>Ochrophyta</taxon>
        <taxon>Bacillariophyta</taxon>
        <taxon>Coscinodiscophyceae</taxon>
        <taxon>Thalassiosirophycidae</taxon>
        <taxon>Stephanodiscales</taxon>
        <taxon>Stephanodiscaceae</taxon>
        <taxon>Cyclotella</taxon>
    </lineage>
</organism>
<feature type="compositionally biased region" description="Polar residues" evidence="2">
    <location>
        <begin position="345"/>
        <end position="360"/>
    </location>
</feature>
<feature type="coiled-coil region" evidence="1">
    <location>
        <begin position="551"/>
        <end position="613"/>
    </location>
</feature>
<gene>
    <name evidence="4" type="ORF">HJC23_006940</name>
</gene>
<evidence type="ECO:0000313" key="5">
    <source>
        <dbReference type="Proteomes" id="UP001516023"/>
    </source>
</evidence>
<feature type="transmembrane region" description="Helical" evidence="3">
    <location>
        <begin position="666"/>
        <end position="686"/>
    </location>
</feature>
<proteinExistence type="predicted"/>
<feature type="compositionally biased region" description="Polar residues" evidence="2">
    <location>
        <begin position="368"/>
        <end position="382"/>
    </location>
</feature>
<accession>A0ABD3QTL2</accession>
<evidence type="ECO:0000256" key="1">
    <source>
        <dbReference type="SAM" id="Coils"/>
    </source>
</evidence>
<reference evidence="4 5" key="1">
    <citation type="journal article" date="2020" name="G3 (Bethesda)">
        <title>Improved Reference Genome for Cyclotella cryptica CCMP332, a Model for Cell Wall Morphogenesis, Salinity Adaptation, and Lipid Production in Diatoms (Bacillariophyta).</title>
        <authorList>
            <person name="Roberts W.R."/>
            <person name="Downey K.M."/>
            <person name="Ruck E.C."/>
            <person name="Traller J.C."/>
            <person name="Alverson A.J."/>
        </authorList>
    </citation>
    <scope>NUCLEOTIDE SEQUENCE [LARGE SCALE GENOMIC DNA]</scope>
    <source>
        <strain evidence="4 5">CCMP332</strain>
    </source>
</reference>
<feature type="transmembrane region" description="Helical" evidence="3">
    <location>
        <begin position="452"/>
        <end position="471"/>
    </location>
</feature>
<evidence type="ECO:0000313" key="4">
    <source>
        <dbReference type="EMBL" id="KAL3801330.1"/>
    </source>
</evidence>
<keyword evidence="3" id="KW-0812">Transmembrane</keyword>
<keyword evidence="3" id="KW-1133">Transmembrane helix</keyword>
<dbReference type="AlphaFoldDB" id="A0ABD3QTL2"/>
<keyword evidence="5" id="KW-1185">Reference proteome</keyword>
<keyword evidence="1" id="KW-0175">Coiled coil</keyword>
<dbReference type="Proteomes" id="UP001516023">
    <property type="component" value="Unassembled WGS sequence"/>
</dbReference>
<feature type="transmembrane region" description="Helical" evidence="3">
    <location>
        <begin position="638"/>
        <end position="660"/>
    </location>
</feature>
<keyword evidence="3" id="KW-0472">Membrane</keyword>
<name>A0ABD3QTL2_9STRA</name>
<sequence>MLYDDKRAPCCIKSSAKIHIAICFLSVAFVCFLDRSSFHVCCTSLDHQRAVRAIKVPPTATHQPSKPAVVHHHGVQPASVASLGKSSVSGSKSETVSYLLLYEAMVRHQDLEFDATHDHIKLTVDRIKYLGRPKAATAAREPALVDEAPAGMLTYLEMRRCLLRLGYTWNRSLPSASSSQSGIYYDDDVSVASVNSSSTFLSGQNASSASNMSAATRDIIATDAQLIMLLTTLVEIEEKCRAAKLKNDEDDYDPKTKGLFLPEFIQAYKLIIGGMQSLQTYPNPDVDKPDVVKQECANLHINPELLSFLRQRSRDRTLGLLRLFGPEELKTAEGNTSSSSSTHSGQGNFQSAGESPTSNRNPKDAFTPNRSNKRSPSANMNPRSILPKDGLQPRLSDAEIRKLVHSKDTALAKILEEHESEMNVMATNMEELRIKEARIQVALKKRRKRTRLAIALGVALTVCGGVAMEYYRREQVTREITLGREAERAADAATIRQLKEEVISLSQKVQDAEATIRYEEGRYESIKASSAKTAKELEAMQVKWLMDQGELEQCRVQRKELDLDLIKLNARHEEISEEAKNDMLALGGQAPTLKEIAKSIDADEDAAEKKKEQDGKSKLNSKPVQMEMKYNKSFRNAVILRQIYSAAGGLLASVVVQGLLPGLGRVFSFLFWVNIFPDLFVMCIGCL</sequence>